<sequence length="143" mass="15909">MGESLGARRDIVGHDACRERDVAAEETMNQATKTRDGLVFGFCLNWTGSARLGPTRLRCRGSRFGSRARIERFLIWPAIEKIVVGCYWRPGKSGHWRDLFASLGVSQVGFSDIVGPIGDCVVRRPSIRGFMWRLGGPNLLVLC</sequence>
<evidence type="ECO:0000313" key="1">
    <source>
        <dbReference type="EMBL" id="GER46462.1"/>
    </source>
</evidence>
<evidence type="ECO:0000313" key="2">
    <source>
        <dbReference type="Proteomes" id="UP000325081"/>
    </source>
</evidence>
<name>A0A5A7QNM4_STRAF</name>
<gene>
    <name evidence="1" type="ORF">STAS_23498</name>
</gene>
<dbReference type="AlphaFoldDB" id="A0A5A7QNM4"/>
<dbReference type="GO" id="GO:0016779">
    <property type="term" value="F:nucleotidyltransferase activity"/>
    <property type="evidence" value="ECO:0007669"/>
    <property type="project" value="UniProtKB-KW"/>
</dbReference>
<dbReference type="EMBL" id="BKCP01007515">
    <property type="protein sequence ID" value="GER46462.1"/>
    <property type="molecule type" value="Genomic_DNA"/>
</dbReference>
<comment type="caution">
    <text evidence="1">The sequence shown here is derived from an EMBL/GenBank/DDBJ whole genome shotgun (WGS) entry which is preliminary data.</text>
</comment>
<protein>
    <submittedName>
        <fullName evidence="1">2-C-methyl-D-erythritol 4-phosphatecytidylyltransferase</fullName>
    </submittedName>
</protein>
<organism evidence="1 2">
    <name type="scientific">Striga asiatica</name>
    <name type="common">Asiatic witchweed</name>
    <name type="synonym">Buchnera asiatica</name>
    <dbReference type="NCBI Taxonomy" id="4170"/>
    <lineage>
        <taxon>Eukaryota</taxon>
        <taxon>Viridiplantae</taxon>
        <taxon>Streptophyta</taxon>
        <taxon>Embryophyta</taxon>
        <taxon>Tracheophyta</taxon>
        <taxon>Spermatophyta</taxon>
        <taxon>Magnoliopsida</taxon>
        <taxon>eudicotyledons</taxon>
        <taxon>Gunneridae</taxon>
        <taxon>Pentapetalae</taxon>
        <taxon>asterids</taxon>
        <taxon>lamiids</taxon>
        <taxon>Lamiales</taxon>
        <taxon>Orobanchaceae</taxon>
        <taxon>Buchnereae</taxon>
        <taxon>Striga</taxon>
    </lineage>
</organism>
<dbReference type="Proteomes" id="UP000325081">
    <property type="component" value="Unassembled WGS sequence"/>
</dbReference>
<reference evidence="2" key="1">
    <citation type="journal article" date="2019" name="Curr. Biol.">
        <title>Genome Sequence of Striga asiatica Provides Insight into the Evolution of Plant Parasitism.</title>
        <authorList>
            <person name="Yoshida S."/>
            <person name="Kim S."/>
            <person name="Wafula E.K."/>
            <person name="Tanskanen J."/>
            <person name="Kim Y.M."/>
            <person name="Honaas L."/>
            <person name="Yang Z."/>
            <person name="Spallek T."/>
            <person name="Conn C.E."/>
            <person name="Ichihashi Y."/>
            <person name="Cheong K."/>
            <person name="Cui S."/>
            <person name="Der J.P."/>
            <person name="Gundlach H."/>
            <person name="Jiao Y."/>
            <person name="Hori C."/>
            <person name="Ishida J.K."/>
            <person name="Kasahara H."/>
            <person name="Kiba T."/>
            <person name="Kim M.S."/>
            <person name="Koo N."/>
            <person name="Laohavisit A."/>
            <person name="Lee Y.H."/>
            <person name="Lumba S."/>
            <person name="McCourt P."/>
            <person name="Mortimer J.C."/>
            <person name="Mutuku J.M."/>
            <person name="Nomura T."/>
            <person name="Sasaki-Sekimoto Y."/>
            <person name="Seto Y."/>
            <person name="Wang Y."/>
            <person name="Wakatake T."/>
            <person name="Sakakibara H."/>
            <person name="Demura T."/>
            <person name="Yamaguchi S."/>
            <person name="Yoneyama K."/>
            <person name="Manabe R.I."/>
            <person name="Nelson D.C."/>
            <person name="Schulman A.H."/>
            <person name="Timko M.P."/>
            <person name="dePamphilis C.W."/>
            <person name="Choi D."/>
            <person name="Shirasu K."/>
        </authorList>
    </citation>
    <scope>NUCLEOTIDE SEQUENCE [LARGE SCALE GENOMIC DNA]</scope>
    <source>
        <strain evidence="2">cv. UVA1</strain>
    </source>
</reference>
<keyword evidence="2" id="KW-1185">Reference proteome</keyword>
<keyword evidence="1" id="KW-0808">Transferase</keyword>
<keyword evidence="1" id="KW-0548">Nucleotidyltransferase</keyword>
<accession>A0A5A7QNM4</accession>
<proteinExistence type="predicted"/>